<gene>
    <name evidence="2" type="ORF">JR316_004971</name>
</gene>
<feature type="compositionally biased region" description="Low complexity" evidence="1">
    <location>
        <begin position="29"/>
        <end position="41"/>
    </location>
</feature>
<dbReference type="AlphaFoldDB" id="A0A8H8CL72"/>
<proteinExistence type="predicted"/>
<comment type="caution">
    <text evidence="2">The sequence shown here is derived from an EMBL/GenBank/DDBJ whole genome shotgun (WGS) entry which is preliminary data.</text>
</comment>
<evidence type="ECO:0000313" key="2">
    <source>
        <dbReference type="EMBL" id="KAG5170582.1"/>
    </source>
</evidence>
<feature type="region of interest" description="Disordered" evidence="1">
    <location>
        <begin position="24"/>
        <end position="56"/>
    </location>
</feature>
<feature type="compositionally biased region" description="Low complexity" evidence="1">
    <location>
        <begin position="115"/>
        <end position="125"/>
    </location>
</feature>
<feature type="region of interest" description="Disordered" evidence="1">
    <location>
        <begin position="86"/>
        <end position="154"/>
    </location>
</feature>
<dbReference type="EMBL" id="JAFIQS010000004">
    <property type="protein sequence ID" value="KAG5170582.1"/>
    <property type="molecule type" value="Genomic_DNA"/>
</dbReference>
<name>A0A8H8CL72_PSICU</name>
<sequence length="328" mass="35965">MSVATLTATSSNTYNETRALEVQLRKRTSSFSTPSTAAPPTKLQRTNMSSTLRRSDSMSILPSLASTSSGEMPSHQYRVIHHYKDQRLKRKAQLAAAGTTTPSPIVTTPPPPPQQSSTLRRSSSSACLLTIPSAPKRRVAPPLPSSSNSKPPAKVILPSKECPITQHLSLRLTSPLSPMPRRNVPIQLPSILARRRDKAKTNSSANSLYRTAIITHMSSSPEGQKILHMGPRLAMSIINATKELERIVALQQEREAELEKFEMSRQARMQEREKESEVVVDGFDYVMAEAPPAAAPISLSPPGNSLATPVLTTRPWVQDDWEMIDCSA</sequence>
<organism evidence="2">
    <name type="scientific">Psilocybe cubensis</name>
    <name type="common">Psychedelic mushroom</name>
    <name type="synonym">Stropharia cubensis</name>
    <dbReference type="NCBI Taxonomy" id="181762"/>
    <lineage>
        <taxon>Eukaryota</taxon>
        <taxon>Fungi</taxon>
        <taxon>Dikarya</taxon>
        <taxon>Basidiomycota</taxon>
        <taxon>Agaricomycotina</taxon>
        <taxon>Agaricomycetes</taxon>
        <taxon>Agaricomycetidae</taxon>
        <taxon>Agaricales</taxon>
        <taxon>Agaricineae</taxon>
        <taxon>Strophariaceae</taxon>
        <taxon>Psilocybe</taxon>
    </lineage>
</organism>
<protein>
    <submittedName>
        <fullName evidence="2">Uncharacterized protein</fullName>
    </submittedName>
</protein>
<feature type="compositionally biased region" description="Polar residues" evidence="1">
    <location>
        <begin position="43"/>
        <end position="56"/>
    </location>
</feature>
<reference evidence="2" key="1">
    <citation type="submission" date="2021-02" db="EMBL/GenBank/DDBJ databases">
        <title>Psilocybe cubensis genome.</title>
        <authorList>
            <person name="Mckernan K.J."/>
            <person name="Crawford S."/>
            <person name="Trippe A."/>
            <person name="Kane L.T."/>
            <person name="Mclaughlin S."/>
        </authorList>
    </citation>
    <scope>NUCLEOTIDE SEQUENCE [LARGE SCALE GENOMIC DNA]</scope>
    <source>
        <strain evidence="2">MGC-MH-2018</strain>
    </source>
</reference>
<dbReference type="OrthoDB" id="3256438at2759"/>
<evidence type="ECO:0000256" key="1">
    <source>
        <dbReference type="SAM" id="MobiDB-lite"/>
    </source>
</evidence>
<accession>A0A8H8CL72</accession>